<proteinExistence type="inferred from homology"/>
<evidence type="ECO:0000256" key="2">
    <source>
        <dbReference type="ARBA" id="ARBA00009194"/>
    </source>
</evidence>
<accession>A0A5Q2MHG6</accession>
<name>A0A5Q2MHG6_9ACTN</name>
<evidence type="ECO:0000313" key="5">
    <source>
        <dbReference type="Proteomes" id="UP000392064"/>
    </source>
</evidence>
<dbReference type="InterPro" id="IPR009830">
    <property type="entry name" value="LppX/LprAFG"/>
</dbReference>
<dbReference type="SUPFAM" id="SSF89392">
    <property type="entry name" value="Prokaryotic lipoproteins and lipoprotein localization factors"/>
    <property type="match status" value="1"/>
</dbReference>
<dbReference type="InterPro" id="IPR029046">
    <property type="entry name" value="LolA/LolB/LppX"/>
</dbReference>
<evidence type="ECO:0000313" key="4">
    <source>
        <dbReference type="EMBL" id="QGG41191.1"/>
    </source>
</evidence>
<comment type="similarity">
    <text evidence="2">Belongs to the LppX/LprAFG lipoprotein family.</text>
</comment>
<dbReference type="Proteomes" id="UP000392064">
    <property type="component" value="Chromosome"/>
</dbReference>
<dbReference type="KEGG" id="aef:GEV26_07330"/>
<evidence type="ECO:0000256" key="1">
    <source>
        <dbReference type="ARBA" id="ARBA00004196"/>
    </source>
</evidence>
<gene>
    <name evidence="4" type="ORF">GEV26_07330</name>
</gene>
<keyword evidence="5" id="KW-1185">Reference proteome</keyword>
<dbReference type="GO" id="GO:0030313">
    <property type="term" value="C:cell envelope"/>
    <property type="evidence" value="ECO:0007669"/>
    <property type="project" value="UniProtKB-SubCell"/>
</dbReference>
<organism evidence="4 5">
    <name type="scientific">Aeromicrobium yanjiei</name>
    <dbReference type="NCBI Taxonomy" id="2662028"/>
    <lineage>
        <taxon>Bacteria</taxon>
        <taxon>Bacillati</taxon>
        <taxon>Actinomycetota</taxon>
        <taxon>Actinomycetes</taxon>
        <taxon>Propionibacteriales</taxon>
        <taxon>Nocardioidaceae</taxon>
        <taxon>Aeromicrobium</taxon>
    </lineage>
</organism>
<dbReference type="EMBL" id="CP045737">
    <property type="protein sequence ID" value="QGG41191.1"/>
    <property type="molecule type" value="Genomic_DNA"/>
</dbReference>
<sequence>MSAMSPIRRTPPWETERVRTRHLLPVLLATLLALTGCTGGSDSSEPKGGDTDKLQARLDTAKKTLDTAETINIALATKRLPDGITGLLSATGKGNHSPAFTGKVNVVTGGSSLGADVVAVDGKVWAKTGFLPDFTVIDPQDLKAPDPAALVSADKGISQILVKTTKLRDAGQSRDGKDVLTTIKGTLPGDVVATIIPSATADQEFQVTYRLDDDDELRDATLSGAFYPGGGTVTYTVSLSTSDTPVSITKP</sequence>
<dbReference type="Pfam" id="PF07161">
    <property type="entry name" value="LppX_LprAFG"/>
    <property type="match status" value="1"/>
</dbReference>
<keyword evidence="4" id="KW-0449">Lipoprotein</keyword>
<protein>
    <submittedName>
        <fullName evidence="4">LppX_LprAFG lipoprotein</fullName>
    </submittedName>
</protein>
<reference evidence="4 5" key="1">
    <citation type="submission" date="2019-11" db="EMBL/GenBank/DDBJ databases">
        <authorList>
            <person name="Li J."/>
        </authorList>
    </citation>
    <scope>NUCLEOTIDE SEQUENCE [LARGE SCALE GENOMIC DNA]</scope>
    <source>
        <strain evidence="4 5">MF47</strain>
    </source>
</reference>
<keyword evidence="3" id="KW-0472">Membrane</keyword>
<dbReference type="Gene3D" id="2.50.20.20">
    <property type="match status" value="1"/>
</dbReference>
<evidence type="ECO:0000256" key="3">
    <source>
        <dbReference type="ARBA" id="ARBA00022475"/>
    </source>
</evidence>
<dbReference type="AlphaFoldDB" id="A0A5Q2MHG6"/>
<keyword evidence="3" id="KW-1003">Cell membrane</keyword>
<comment type="subcellular location">
    <subcellularLocation>
        <location evidence="1">Cell envelope</location>
    </subcellularLocation>
</comment>